<dbReference type="InterPro" id="IPR003959">
    <property type="entry name" value="ATPase_AAA_core"/>
</dbReference>
<dbReference type="SUPFAM" id="SSF52540">
    <property type="entry name" value="P-loop containing nucleoside triphosphate hydrolases"/>
    <property type="match status" value="1"/>
</dbReference>
<gene>
    <name evidence="2" type="ORF">OV079_47090</name>
</gene>
<evidence type="ECO:0000313" key="3">
    <source>
        <dbReference type="Proteomes" id="UP001150924"/>
    </source>
</evidence>
<dbReference type="Pfam" id="PF13304">
    <property type="entry name" value="AAA_21"/>
    <property type="match status" value="1"/>
</dbReference>
<evidence type="ECO:0000259" key="1">
    <source>
        <dbReference type="Pfam" id="PF13304"/>
    </source>
</evidence>
<evidence type="ECO:0000313" key="2">
    <source>
        <dbReference type="EMBL" id="MCY1012977.1"/>
    </source>
</evidence>
<feature type="domain" description="ATPase AAA-type core" evidence="1">
    <location>
        <begin position="46"/>
        <end position="364"/>
    </location>
</feature>
<dbReference type="GO" id="GO:0016887">
    <property type="term" value="F:ATP hydrolysis activity"/>
    <property type="evidence" value="ECO:0007669"/>
    <property type="project" value="InterPro"/>
</dbReference>
<organism evidence="2 3">
    <name type="scientific">Nannocystis pusilla</name>
    <dbReference type="NCBI Taxonomy" id="889268"/>
    <lineage>
        <taxon>Bacteria</taxon>
        <taxon>Pseudomonadati</taxon>
        <taxon>Myxococcota</taxon>
        <taxon>Polyangia</taxon>
        <taxon>Nannocystales</taxon>
        <taxon>Nannocystaceae</taxon>
        <taxon>Nannocystis</taxon>
    </lineage>
</organism>
<comment type="caution">
    <text evidence="2">The sequence shown here is derived from an EMBL/GenBank/DDBJ whole genome shotgun (WGS) entry which is preliminary data.</text>
</comment>
<dbReference type="InterPro" id="IPR027417">
    <property type="entry name" value="P-loop_NTPase"/>
</dbReference>
<proteinExistence type="predicted"/>
<sequence length="433" mass="48173">MLIQFVVENFRSFRDETVFSMRAATNVERAPGAPDLAAGSTTLRCAALYGANASGKSNFVKALRFARDLVVRGVPERGRIPTQPFRLDSASAEAPSRCEIYLRADSGQTYGYGFAARADAIVDEWLSWVDGDDEREVFSRSGNDFTFSPEIEASVQDFLRLVSSATRDNQLFLRTTREFKRERFPPAFQDVMVWFEFLLVIIEPDAKFVGLIRRADEEPAFRAFLDEVLVRADTGISSVRTERTEVEVGESVNPSELASSFGPGRAEFLSKDGATFRLDLRLRHGDSPDAGFGLEDESDGTVRLLELAPMLFLAPKTPRVFVVDEMDRSMHTTLTRWLVERFVTEAPGSASQLVFTTHDTNLLDLEVLRPDAIWFAEKDASGASSLFSLAEFKREQIEQLGGELEQGYLNGRFGAIPFLGGSTRLAGPQEGQK</sequence>
<reference evidence="2" key="1">
    <citation type="submission" date="2022-11" db="EMBL/GenBank/DDBJ databases">
        <title>Minimal conservation of predation-associated metabolite biosynthetic gene clusters underscores biosynthetic potential of Myxococcota including descriptions for ten novel species: Archangium lansinium sp. nov., Myxococcus landrumus sp. nov., Nannocystis bai.</title>
        <authorList>
            <person name="Ahearne A."/>
            <person name="Stevens C."/>
            <person name="Phillips K."/>
        </authorList>
    </citation>
    <scope>NUCLEOTIDE SEQUENCE</scope>
    <source>
        <strain evidence="2">Na p29</strain>
    </source>
</reference>
<dbReference type="RefSeq" id="WP_267776571.1">
    <property type="nucleotide sequence ID" value="NZ_JAPNKE010000002.1"/>
</dbReference>
<protein>
    <submittedName>
        <fullName evidence="2">AAA family ATPase</fullName>
    </submittedName>
</protein>
<dbReference type="PANTHER" id="PTHR40396:SF1">
    <property type="entry name" value="ATPASE AAA-TYPE CORE DOMAIN-CONTAINING PROTEIN"/>
    <property type="match status" value="1"/>
</dbReference>
<dbReference type="Proteomes" id="UP001150924">
    <property type="component" value="Unassembled WGS sequence"/>
</dbReference>
<dbReference type="Gene3D" id="3.40.50.300">
    <property type="entry name" value="P-loop containing nucleotide triphosphate hydrolases"/>
    <property type="match status" value="2"/>
</dbReference>
<dbReference type="GO" id="GO:0005524">
    <property type="term" value="F:ATP binding"/>
    <property type="evidence" value="ECO:0007669"/>
    <property type="project" value="InterPro"/>
</dbReference>
<accession>A0A9X3EZ41</accession>
<dbReference type="AlphaFoldDB" id="A0A9X3EZ41"/>
<dbReference type="PANTHER" id="PTHR40396">
    <property type="entry name" value="ATPASE-LIKE PROTEIN"/>
    <property type="match status" value="1"/>
</dbReference>
<name>A0A9X3EZ41_9BACT</name>
<keyword evidence="3" id="KW-1185">Reference proteome</keyword>
<dbReference type="EMBL" id="JAPNKE010000002">
    <property type="protein sequence ID" value="MCY1012977.1"/>
    <property type="molecule type" value="Genomic_DNA"/>
</dbReference>